<dbReference type="Pfam" id="PF05199">
    <property type="entry name" value="GMC_oxred_C"/>
    <property type="match status" value="1"/>
</dbReference>
<dbReference type="SUPFAM" id="SSF51905">
    <property type="entry name" value="FAD/NAD(P)-binding domain"/>
    <property type="match status" value="1"/>
</dbReference>
<comment type="caution">
    <text evidence="8">The sequence shown here is derived from an EMBL/GenBank/DDBJ whole genome shotgun (WGS) entry which is preliminary data.</text>
</comment>
<dbReference type="Gene3D" id="3.50.50.60">
    <property type="entry name" value="FAD/NAD(P)-binding domain"/>
    <property type="match status" value="2"/>
</dbReference>
<dbReference type="GO" id="GO:0050660">
    <property type="term" value="F:flavin adenine dinucleotide binding"/>
    <property type="evidence" value="ECO:0007669"/>
    <property type="project" value="InterPro"/>
</dbReference>
<evidence type="ECO:0000256" key="5">
    <source>
        <dbReference type="ARBA" id="ARBA00023002"/>
    </source>
</evidence>
<keyword evidence="5" id="KW-0560">Oxidoreductase</keyword>
<dbReference type="InterPro" id="IPR036188">
    <property type="entry name" value="FAD/NAD-bd_sf"/>
</dbReference>
<reference evidence="8" key="1">
    <citation type="submission" date="2021-03" db="EMBL/GenBank/DDBJ databases">
        <title>Fibrella sp. HMF5335 genome sequencing and assembly.</title>
        <authorList>
            <person name="Kang H."/>
            <person name="Kim H."/>
            <person name="Bae S."/>
            <person name="Joh K."/>
        </authorList>
    </citation>
    <scope>NUCLEOTIDE SEQUENCE</scope>
    <source>
        <strain evidence="8">HMF5335</strain>
    </source>
</reference>
<organism evidence="8 9">
    <name type="scientific">Fibrella rubiginis</name>
    <dbReference type="NCBI Taxonomy" id="2817060"/>
    <lineage>
        <taxon>Bacteria</taxon>
        <taxon>Pseudomonadati</taxon>
        <taxon>Bacteroidota</taxon>
        <taxon>Cytophagia</taxon>
        <taxon>Cytophagales</taxon>
        <taxon>Spirosomataceae</taxon>
        <taxon>Fibrella</taxon>
    </lineage>
</organism>
<evidence type="ECO:0000259" key="6">
    <source>
        <dbReference type="Pfam" id="PF00732"/>
    </source>
</evidence>
<gene>
    <name evidence="8" type="ORF">J2I47_08160</name>
</gene>
<dbReference type="Proteomes" id="UP000664034">
    <property type="component" value="Unassembled WGS sequence"/>
</dbReference>
<dbReference type="PANTHER" id="PTHR42784:SF1">
    <property type="entry name" value="PYRANOSE 2-OXIDASE"/>
    <property type="match status" value="1"/>
</dbReference>
<evidence type="ECO:0000256" key="1">
    <source>
        <dbReference type="ARBA" id="ARBA00001974"/>
    </source>
</evidence>
<keyword evidence="9" id="KW-1185">Reference proteome</keyword>
<dbReference type="RefSeq" id="WP_207364071.1">
    <property type="nucleotide sequence ID" value="NZ_JAFMYV010000003.1"/>
</dbReference>
<name>A0A939GHD8_9BACT</name>
<keyword evidence="4" id="KW-0274">FAD</keyword>
<evidence type="ECO:0000256" key="4">
    <source>
        <dbReference type="ARBA" id="ARBA00022827"/>
    </source>
</evidence>
<dbReference type="SUPFAM" id="SSF54373">
    <property type="entry name" value="FAD-linked reductases, C-terminal domain"/>
    <property type="match status" value="1"/>
</dbReference>
<dbReference type="PANTHER" id="PTHR42784">
    <property type="entry name" value="PYRANOSE 2-OXIDASE"/>
    <property type="match status" value="1"/>
</dbReference>
<dbReference type="GO" id="GO:0016614">
    <property type="term" value="F:oxidoreductase activity, acting on CH-OH group of donors"/>
    <property type="evidence" value="ECO:0007669"/>
    <property type="project" value="InterPro"/>
</dbReference>
<evidence type="ECO:0000256" key="3">
    <source>
        <dbReference type="ARBA" id="ARBA00022630"/>
    </source>
</evidence>
<dbReference type="InterPro" id="IPR051473">
    <property type="entry name" value="P2Ox-like"/>
</dbReference>
<evidence type="ECO:0000313" key="8">
    <source>
        <dbReference type="EMBL" id="MBO0936512.1"/>
    </source>
</evidence>
<dbReference type="AlphaFoldDB" id="A0A939GHD8"/>
<evidence type="ECO:0000256" key="2">
    <source>
        <dbReference type="ARBA" id="ARBA00010790"/>
    </source>
</evidence>
<evidence type="ECO:0000313" key="9">
    <source>
        <dbReference type="Proteomes" id="UP000664034"/>
    </source>
</evidence>
<feature type="domain" description="Glucose-methanol-choline oxidoreductase N-terminal" evidence="6">
    <location>
        <begin position="108"/>
        <end position="344"/>
    </location>
</feature>
<keyword evidence="3" id="KW-0285">Flavoprotein</keyword>
<dbReference type="Pfam" id="PF00732">
    <property type="entry name" value="GMC_oxred_N"/>
    <property type="match status" value="1"/>
</dbReference>
<accession>A0A939GHD8</accession>
<dbReference type="InterPro" id="IPR007867">
    <property type="entry name" value="GMC_OxRtase_C"/>
</dbReference>
<proteinExistence type="inferred from homology"/>
<dbReference type="InterPro" id="IPR000172">
    <property type="entry name" value="GMC_OxRdtase_N"/>
</dbReference>
<sequence length="574" mass="63677">MNLNIDATARQTYDAIVIGSGISGGWAAKELTQKGLRTLVLERGRPIEHIVDYPTTMLAPWEVPHRGRYPDAKIEANPIQSKVGYAYNEFTGDFFIKDADHPYGQTKPFDWVRGYQVGGKSMMWARWTQRWGPQNFTDPARDGVGIDWPIRYDDIAPWYSYVEKFAGISGNKDGIPSLPDGEFLPPFDLMCLEKGVKESWKKTHPGRHLIISRTANLSKAMPQHTAVGRANCQSRNWCGRGCPYGAAFSSNSATLPAAAATGKLTVRPFSVVHSIIYDETKGRATGVRVIDTNTKAMTEFYARIIFVNAATLNTALILMNSTSTRFPNGLGNDSGQLGHNLMDHNYRGRAYGVYEGNKYDNEYYYGRRPTGVYVPRFRNLGGDKQTDFIRGYAYSGSAGREGWGRGSGMDGFGADFKNELTRPGRWTFGLTAMGEMLPRYENHVSLNHDKKDGWGMPTLDIDCSWGDNEDKMTKDAVEQAQQMLEAAGLTVLGASDNHQAPGLAIHEMGTARMGRDPKTSVLNKWNQMHAVKNVFVTDGASMASSACQNPSLTYMALTARAADYAVKAMRRREI</sequence>
<comment type="cofactor">
    <cofactor evidence="1">
        <name>FAD</name>
        <dbReference type="ChEBI" id="CHEBI:57692"/>
    </cofactor>
</comment>
<dbReference type="EMBL" id="JAFMYV010000003">
    <property type="protein sequence ID" value="MBO0936512.1"/>
    <property type="molecule type" value="Genomic_DNA"/>
</dbReference>
<evidence type="ECO:0000259" key="7">
    <source>
        <dbReference type="Pfam" id="PF05199"/>
    </source>
</evidence>
<feature type="domain" description="Glucose-methanol-choline oxidoreductase C-terminal" evidence="7">
    <location>
        <begin position="438"/>
        <end position="557"/>
    </location>
</feature>
<comment type="similarity">
    <text evidence="2">Belongs to the GMC oxidoreductase family.</text>
</comment>
<protein>
    <submittedName>
        <fullName evidence="8">GMC family oxidoreductase</fullName>
    </submittedName>
</protein>